<reference evidence="3" key="1">
    <citation type="submission" date="2019-02" db="EMBL/GenBank/DDBJ databases">
        <title>Draft genome sequence of Sphaerospermopsis reniformis NIES-1949.</title>
        <authorList>
            <person name="Yamaguchi H."/>
            <person name="Suzuki S."/>
            <person name="Kawachi M."/>
        </authorList>
    </citation>
    <scope>NUCLEOTIDE SEQUENCE [LARGE SCALE GENOMIC DNA]</scope>
    <source>
        <strain evidence="3">NIES-1949</strain>
    </source>
</reference>
<evidence type="ECO:0000256" key="1">
    <source>
        <dbReference type="SAM" id="MobiDB-lite"/>
    </source>
</evidence>
<comment type="caution">
    <text evidence="2">The sequence shown here is derived from an EMBL/GenBank/DDBJ whole genome shotgun (WGS) entry which is preliminary data.</text>
</comment>
<sequence length="399" mass="42118">MYKSVRSTTLTTRKFANIISANWMQFLSINLLGCLLLSTSAGIKPASAVDNSVPATVSNELETQLETVSSQNFSQESQDTKSQDTKSQDTKSQDTVIENNQPLKFSPAPETISQLDFSTSLGDTFQPANQNSSVKKSSFQPKPPQTIAQVDPSAGTTVGDTFSEANRLRQELLIDPIIQIAEPLKGAPGSSAGTPTAYGAGWGQAFVGGGLFFPFDGKVDGSMSVGFGLGNPVKSAGLEVAFNIISLGGQDNFFGDFADSGTVGLKLHRILSRDTAVAVGWSNAIKWGEADIPQETIYGVVSQRFDALSVSLGVGSGSFRSKGARNAGENDPNLFASIGYRVTPQASLVSSWTGSGLNLGASFVPFKQSPMVINAIFTDVTDNLNSSGFTLIAGYSLQF</sequence>
<feature type="compositionally biased region" description="Polar residues" evidence="1">
    <location>
        <begin position="120"/>
        <end position="140"/>
    </location>
</feature>
<evidence type="ECO:0000313" key="2">
    <source>
        <dbReference type="EMBL" id="GCL36782.1"/>
    </source>
</evidence>
<dbReference type="Proteomes" id="UP000300142">
    <property type="component" value="Unassembled WGS sequence"/>
</dbReference>
<dbReference type="AlphaFoldDB" id="A0A479ZX50"/>
<protein>
    <submittedName>
        <fullName evidence="2">Uncharacterized protein</fullName>
    </submittedName>
</protein>
<organism evidence="2 3">
    <name type="scientific">Sphaerospermopsis reniformis</name>
    <dbReference type="NCBI Taxonomy" id="531300"/>
    <lineage>
        <taxon>Bacteria</taxon>
        <taxon>Bacillati</taxon>
        <taxon>Cyanobacteriota</taxon>
        <taxon>Cyanophyceae</taxon>
        <taxon>Nostocales</taxon>
        <taxon>Aphanizomenonaceae</taxon>
        <taxon>Sphaerospermopsis</taxon>
    </lineage>
</organism>
<feature type="compositionally biased region" description="Basic and acidic residues" evidence="1">
    <location>
        <begin position="78"/>
        <end position="92"/>
    </location>
</feature>
<feature type="compositionally biased region" description="Polar residues" evidence="1">
    <location>
        <begin position="93"/>
        <end position="103"/>
    </location>
</feature>
<name>A0A479ZX50_9CYAN</name>
<gene>
    <name evidence="2" type="ORF">SR1949_18880</name>
</gene>
<proteinExistence type="predicted"/>
<accession>A0A479ZX50</accession>
<feature type="region of interest" description="Disordered" evidence="1">
    <location>
        <begin position="66"/>
        <end position="108"/>
    </location>
</feature>
<feature type="region of interest" description="Disordered" evidence="1">
    <location>
        <begin position="120"/>
        <end position="157"/>
    </location>
</feature>
<evidence type="ECO:0000313" key="3">
    <source>
        <dbReference type="Proteomes" id="UP000300142"/>
    </source>
</evidence>
<dbReference type="EMBL" id="BJCE01000050">
    <property type="protein sequence ID" value="GCL36782.1"/>
    <property type="molecule type" value="Genomic_DNA"/>
</dbReference>
<keyword evidence="3" id="KW-1185">Reference proteome</keyword>
<feature type="compositionally biased region" description="Polar residues" evidence="1">
    <location>
        <begin position="66"/>
        <end position="77"/>
    </location>
</feature>